<dbReference type="Proteomes" id="UP000762676">
    <property type="component" value="Unassembled WGS sequence"/>
</dbReference>
<evidence type="ECO:0000313" key="2">
    <source>
        <dbReference type="EMBL" id="GFS15863.1"/>
    </source>
</evidence>
<feature type="region of interest" description="Disordered" evidence="1">
    <location>
        <begin position="16"/>
        <end position="39"/>
    </location>
</feature>
<sequence length="113" mass="13197">MYKDWITQESLNKIQRSRETKGELNRCRTKTEKRGAREKYSIAHREIKQSIKRDNNRFLEEQTKRAEQADASGNMRLVHQIAKTFSGKQSKSAIPAKDQQENSIFTDKGQLAR</sequence>
<comment type="caution">
    <text evidence="2">The sequence shown here is derived from an EMBL/GenBank/DDBJ whole genome shotgun (WGS) entry which is preliminary data.</text>
</comment>
<evidence type="ECO:0000313" key="3">
    <source>
        <dbReference type="Proteomes" id="UP000762676"/>
    </source>
</evidence>
<accession>A0AAV4J2K8</accession>
<name>A0AAV4J2K8_9GAST</name>
<gene>
    <name evidence="2" type="ORF">ElyMa_001459000</name>
</gene>
<reference evidence="2 3" key="1">
    <citation type="journal article" date="2021" name="Elife">
        <title>Chloroplast acquisition without the gene transfer in kleptoplastic sea slugs, Plakobranchus ocellatus.</title>
        <authorList>
            <person name="Maeda T."/>
            <person name="Takahashi S."/>
            <person name="Yoshida T."/>
            <person name="Shimamura S."/>
            <person name="Takaki Y."/>
            <person name="Nagai Y."/>
            <person name="Toyoda A."/>
            <person name="Suzuki Y."/>
            <person name="Arimoto A."/>
            <person name="Ishii H."/>
            <person name="Satoh N."/>
            <person name="Nishiyama T."/>
            <person name="Hasebe M."/>
            <person name="Maruyama T."/>
            <person name="Minagawa J."/>
            <person name="Obokata J."/>
            <person name="Shigenobu S."/>
        </authorList>
    </citation>
    <scope>NUCLEOTIDE SEQUENCE [LARGE SCALE GENOMIC DNA]</scope>
</reference>
<proteinExistence type="predicted"/>
<dbReference type="EMBL" id="BMAT01002870">
    <property type="protein sequence ID" value="GFS15863.1"/>
    <property type="molecule type" value="Genomic_DNA"/>
</dbReference>
<dbReference type="AlphaFoldDB" id="A0AAV4J2K8"/>
<organism evidence="2 3">
    <name type="scientific">Elysia marginata</name>
    <dbReference type="NCBI Taxonomy" id="1093978"/>
    <lineage>
        <taxon>Eukaryota</taxon>
        <taxon>Metazoa</taxon>
        <taxon>Spiralia</taxon>
        <taxon>Lophotrochozoa</taxon>
        <taxon>Mollusca</taxon>
        <taxon>Gastropoda</taxon>
        <taxon>Heterobranchia</taxon>
        <taxon>Euthyneura</taxon>
        <taxon>Panpulmonata</taxon>
        <taxon>Sacoglossa</taxon>
        <taxon>Placobranchoidea</taxon>
        <taxon>Plakobranchidae</taxon>
        <taxon>Elysia</taxon>
    </lineage>
</organism>
<feature type="region of interest" description="Disordered" evidence="1">
    <location>
        <begin position="84"/>
        <end position="113"/>
    </location>
</feature>
<evidence type="ECO:0000256" key="1">
    <source>
        <dbReference type="SAM" id="MobiDB-lite"/>
    </source>
</evidence>
<protein>
    <submittedName>
        <fullName evidence="2">Uncharacterized protein</fullName>
    </submittedName>
</protein>
<keyword evidence="3" id="KW-1185">Reference proteome</keyword>